<dbReference type="AlphaFoldDB" id="A0A6P1M0B0"/>
<name>A0A6P1M0B0_9BACT</name>
<organism evidence="2 3">
    <name type="scientific">Tichowtungia aerotolerans</name>
    <dbReference type="NCBI Taxonomy" id="2697043"/>
    <lineage>
        <taxon>Bacteria</taxon>
        <taxon>Pseudomonadati</taxon>
        <taxon>Kiritimatiellota</taxon>
        <taxon>Tichowtungiia</taxon>
        <taxon>Tichowtungiales</taxon>
        <taxon>Tichowtungiaceae</taxon>
        <taxon>Tichowtungia</taxon>
    </lineage>
</organism>
<dbReference type="EMBL" id="CP047593">
    <property type="protein sequence ID" value="QHI67990.1"/>
    <property type="molecule type" value="Genomic_DNA"/>
</dbReference>
<reference evidence="2 3" key="1">
    <citation type="submission" date="2020-01" db="EMBL/GenBank/DDBJ databases">
        <title>Ponticoccus aerotolerans gen. nov., sp. nov., an anaerobic bacterium and proposal of Ponticoccusceae fam. nov., Ponticoccusles ord. nov. and Ponticoccuse classis nov. in the phylum Kiritimatiellaeota.</title>
        <authorList>
            <person name="Zhou L.Y."/>
            <person name="Du Z.J."/>
        </authorList>
    </citation>
    <scope>NUCLEOTIDE SEQUENCE [LARGE SCALE GENOMIC DNA]</scope>
    <source>
        <strain evidence="2 3">S-5007</strain>
    </source>
</reference>
<dbReference type="Proteomes" id="UP000464954">
    <property type="component" value="Chromosome"/>
</dbReference>
<keyword evidence="3" id="KW-1185">Reference proteome</keyword>
<dbReference type="KEGG" id="taer:GT409_00505"/>
<sequence length="558" mass="59676">MKQWTIALSVLWLAVGSASATLLVTESFDYGTVNNTTKFLRGANNYVGGTGWGTNEWKALIGDPDTGIGVRLETPGPVTQEYPSSTRLYGRGSRINEAYEGASRRAFDVALPDTSYMSCLINWGGGTMSIQMGNGTYVRWQPLNVDASGKLRVGRTDTQLSAEFVQLTAGTDYMVVARRTTEDGTRVLVTKVFEVSNPGDFLSEPVNWDLTNSIISGVAMSHLDVTAGENGYSKIIDEIRIGTTYDDVVGGSTLIAYENFDYSGAIFDQNGGTGWSTAWEAVGTVDPFSASGTEKSLYFGQSPDLITDGSSHIWSETSKAGKRSFSFPVDLASQTLYFTALVRTYDGSAANADMRVEFYDGGNMRANVGFSNGDLFVDGDVGGYLAGDIATNAVADDTTYLLVMKRDLDGISASLIVADGNSSTLAAEPASWQVTQVALSSLDLSSLRLYANRGDGTGGLRIDELRIATDWAGAVSGINGAADVLRIQMSVNAGLLDFSWTNRLGKLYDIESCIGLSSGDWSAYEGNTNIPADASGVNSVTNVPCTDPARFFRLIEKD</sequence>
<evidence type="ECO:0000313" key="2">
    <source>
        <dbReference type="EMBL" id="QHI67990.1"/>
    </source>
</evidence>
<feature type="chain" id="PRO_5026653172" evidence="1">
    <location>
        <begin position="21"/>
        <end position="558"/>
    </location>
</feature>
<feature type="signal peptide" evidence="1">
    <location>
        <begin position="1"/>
        <end position="20"/>
    </location>
</feature>
<keyword evidence="1" id="KW-0732">Signal</keyword>
<evidence type="ECO:0000256" key="1">
    <source>
        <dbReference type="SAM" id="SignalP"/>
    </source>
</evidence>
<evidence type="ECO:0000313" key="3">
    <source>
        <dbReference type="Proteomes" id="UP000464954"/>
    </source>
</evidence>
<gene>
    <name evidence="2" type="ORF">GT409_00505</name>
</gene>
<accession>A0A6P1M0B0</accession>
<proteinExistence type="predicted"/>
<dbReference type="RefSeq" id="WP_160626024.1">
    <property type="nucleotide sequence ID" value="NZ_CP047593.1"/>
</dbReference>
<protein>
    <submittedName>
        <fullName evidence="2">Uncharacterized protein</fullName>
    </submittedName>
</protein>